<protein>
    <submittedName>
        <fullName evidence="3">Uncharacterized protein</fullName>
    </submittedName>
</protein>
<reference evidence="4 6" key="2">
    <citation type="submission" date="2020-08" db="EMBL/GenBank/DDBJ databases">
        <title>Genomic Encyclopedia of Type Strains, Phase IV (KMG-IV): sequencing the most valuable type-strain genomes for metagenomic binning, comparative biology and taxonomic classification.</title>
        <authorList>
            <person name="Goeker M."/>
        </authorList>
    </citation>
    <scope>NUCLEOTIDE SEQUENCE [LARGE SCALE GENOMIC DNA]</scope>
    <source>
        <strain evidence="4 6">DSM 10368</strain>
    </source>
</reference>
<evidence type="ECO:0000256" key="1">
    <source>
        <dbReference type="SAM" id="MobiDB-lite"/>
    </source>
</evidence>
<accession>A0AAC9AS67</accession>
<proteinExistence type="predicted"/>
<keyword evidence="2" id="KW-0472">Membrane</keyword>
<evidence type="ECO:0000313" key="3">
    <source>
        <dbReference type="EMBL" id="AMS42496.1"/>
    </source>
</evidence>
<dbReference type="Proteomes" id="UP000075755">
    <property type="component" value="Chromosome"/>
</dbReference>
<dbReference type="EMBL" id="JACICB010000015">
    <property type="protein sequence ID" value="MBB3707780.1"/>
    <property type="molecule type" value="Genomic_DNA"/>
</dbReference>
<evidence type="ECO:0000256" key="2">
    <source>
        <dbReference type="SAM" id="Phobius"/>
    </source>
</evidence>
<evidence type="ECO:0000313" key="6">
    <source>
        <dbReference type="Proteomes" id="UP000577697"/>
    </source>
</evidence>
<organism evidence="3 5">
    <name type="scientific">Aminobacter aminovorans</name>
    <name type="common">Chelatobacter heintzii</name>
    <dbReference type="NCBI Taxonomy" id="83263"/>
    <lineage>
        <taxon>Bacteria</taxon>
        <taxon>Pseudomonadati</taxon>
        <taxon>Pseudomonadota</taxon>
        <taxon>Alphaproteobacteria</taxon>
        <taxon>Hyphomicrobiales</taxon>
        <taxon>Phyllobacteriaceae</taxon>
        <taxon>Aminobacter</taxon>
    </lineage>
</organism>
<dbReference type="AlphaFoldDB" id="A0AAC9AS67"/>
<dbReference type="EMBL" id="CP015005">
    <property type="protein sequence ID" value="AMS42496.1"/>
    <property type="molecule type" value="Genomic_DNA"/>
</dbReference>
<name>A0AAC9AS67_AMIAI</name>
<dbReference type="Proteomes" id="UP000577697">
    <property type="component" value="Unassembled WGS sequence"/>
</dbReference>
<feature type="region of interest" description="Disordered" evidence="1">
    <location>
        <begin position="124"/>
        <end position="156"/>
    </location>
</feature>
<keyword evidence="6" id="KW-1185">Reference proteome</keyword>
<feature type="transmembrane region" description="Helical" evidence="2">
    <location>
        <begin position="40"/>
        <end position="58"/>
    </location>
</feature>
<keyword evidence="2" id="KW-0812">Transmembrane</keyword>
<sequence>MTEAWGILQPDDIPSARRLQSLGLTRAIRRFNERAVPGMGGLWFAMPLIWSMLGITVARKLERRPIEAANAVEALAMKLALDEDGKAHPRVRGRRNLPRVGWDFQALRKPGAYVTQPLRQSCTQPALPACSTDRPRPKLGVSSKPPSTARAPGPWC</sequence>
<reference evidence="3 5" key="1">
    <citation type="submission" date="2016-03" db="EMBL/GenBank/DDBJ databases">
        <title>Complete genome of Aminobacter aminovorans KCTC 2477.</title>
        <authorList>
            <person name="Kim K.M."/>
        </authorList>
    </citation>
    <scope>NUCLEOTIDE SEQUENCE [LARGE SCALE GENOMIC DNA]</scope>
    <source>
        <strain evidence="3 5">KCTC 2477</strain>
    </source>
</reference>
<dbReference type="RefSeq" id="WP_067961985.1">
    <property type="nucleotide sequence ID" value="NZ_CP015005.1"/>
</dbReference>
<keyword evidence="2" id="KW-1133">Transmembrane helix</keyword>
<gene>
    <name evidence="3" type="ORF">AA2016_3574</name>
    <name evidence="4" type="ORF">FHS67_004113</name>
</gene>
<dbReference type="KEGG" id="aak:AA2016_3574"/>
<evidence type="ECO:0000313" key="4">
    <source>
        <dbReference type="EMBL" id="MBB3707780.1"/>
    </source>
</evidence>
<evidence type="ECO:0000313" key="5">
    <source>
        <dbReference type="Proteomes" id="UP000075755"/>
    </source>
</evidence>